<feature type="domain" description="Type II secretion system protein GspF" evidence="7">
    <location>
        <begin position="63"/>
        <end position="179"/>
    </location>
</feature>
<comment type="subcellular location">
    <subcellularLocation>
        <location evidence="1">Cell membrane</location>
        <topology evidence="1">Multi-pass membrane protein</topology>
    </subcellularLocation>
</comment>
<dbReference type="Pfam" id="PF00482">
    <property type="entry name" value="T2SSF"/>
    <property type="match status" value="1"/>
</dbReference>
<evidence type="ECO:0000256" key="5">
    <source>
        <dbReference type="ARBA" id="ARBA00023136"/>
    </source>
</evidence>
<evidence type="ECO:0000259" key="7">
    <source>
        <dbReference type="Pfam" id="PF00482"/>
    </source>
</evidence>
<evidence type="ECO:0000256" key="3">
    <source>
        <dbReference type="ARBA" id="ARBA00022692"/>
    </source>
</evidence>
<keyword evidence="2" id="KW-1003">Cell membrane</keyword>
<keyword evidence="4 6" id="KW-1133">Transmembrane helix</keyword>
<evidence type="ECO:0000313" key="8">
    <source>
        <dbReference type="EMBL" id="NYI65720.1"/>
    </source>
</evidence>
<feature type="transmembrane region" description="Helical" evidence="6">
    <location>
        <begin position="6"/>
        <end position="25"/>
    </location>
</feature>
<evidence type="ECO:0000313" key="9">
    <source>
        <dbReference type="Proteomes" id="UP000539111"/>
    </source>
</evidence>
<dbReference type="PANTHER" id="PTHR35007">
    <property type="entry name" value="INTEGRAL MEMBRANE PROTEIN-RELATED"/>
    <property type="match status" value="1"/>
</dbReference>
<gene>
    <name evidence="8" type="ORF">BJY26_000026</name>
</gene>
<evidence type="ECO:0000256" key="2">
    <source>
        <dbReference type="ARBA" id="ARBA00022475"/>
    </source>
</evidence>
<dbReference type="AlphaFoldDB" id="A0A7Z0A9A2"/>
<evidence type="ECO:0000256" key="4">
    <source>
        <dbReference type="ARBA" id="ARBA00022989"/>
    </source>
</evidence>
<comment type="caution">
    <text evidence="8">The sequence shown here is derived from an EMBL/GenBank/DDBJ whole genome shotgun (WGS) entry which is preliminary data.</text>
</comment>
<protein>
    <recommendedName>
        <fullName evidence="7">Type II secretion system protein GspF domain-containing protein</fullName>
    </recommendedName>
</protein>
<feature type="transmembrane region" description="Helical" evidence="6">
    <location>
        <begin position="159"/>
        <end position="185"/>
    </location>
</feature>
<dbReference type="EMBL" id="JACBZP010000001">
    <property type="protein sequence ID" value="NYI65720.1"/>
    <property type="molecule type" value="Genomic_DNA"/>
</dbReference>
<dbReference type="PANTHER" id="PTHR35007:SF3">
    <property type="entry name" value="POSSIBLE CONSERVED ALANINE RICH MEMBRANE PROTEIN"/>
    <property type="match status" value="1"/>
</dbReference>
<reference evidence="8 9" key="1">
    <citation type="submission" date="2020-07" db="EMBL/GenBank/DDBJ databases">
        <title>Sequencing the genomes of 1000 actinobacteria strains.</title>
        <authorList>
            <person name="Klenk H.-P."/>
        </authorList>
    </citation>
    <scope>NUCLEOTIDE SEQUENCE [LARGE SCALE GENOMIC DNA]</scope>
    <source>
        <strain evidence="8 9">DSM 26341</strain>
    </source>
</reference>
<name>A0A7Z0A9A2_9MICO</name>
<dbReference type="Proteomes" id="UP000539111">
    <property type="component" value="Unassembled WGS sequence"/>
</dbReference>
<proteinExistence type="predicted"/>
<organism evidence="8 9">
    <name type="scientific">Spelaeicoccus albus</name>
    <dbReference type="NCBI Taxonomy" id="1280376"/>
    <lineage>
        <taxon>Bacteria</taxon>
        <taxon>Bacillati</taxon>
        <taxon>Actinomycetota</taxon>
        <taxon>Actinomycetes</taxon>
        <taxon>Micrococcales</taxon>
        <taxon>Brevibacteriaceae</taxon>
        <taxon>Spelaeicoccus</taxon>
    </lineage>
</organism>
<evidence type="ECO:0000256" key="1">
    <source>
        <dbReference type="ARBA" id="ARBA00004651"/>
    </source>
</evidence>
<accession>A0A7Z0A9A2</accession>
<evidence type="ECO:0000256" key="6">
    <source>
        <dbReference type="SAM" id="Phobius"/>
    </source>
</evidence>
<keyword evidence="5 6" id="KW-0472">Membrane</keyword>
<keyword evidence="3 6" id="KW-0812">Transmembrane</keyword>
<dbReference type="GO" id="GO:0005886">
    <property type="term" value="C:plasma membrane"/>
    <property type="evidence" value="ECO:0007669"/>
    <property type="project" value="UniProtKB-SubCell"/>
</dbReference>
<dbReference type="InterPro" id="IPR018076">
    <property type="entry name" value="T2SS_GspF_dom"/>
</dbReference>
<sequence length="195" mass="20026">MGLLGIGAAVCAAVLLVPWTARRRLRRLLGPSRRDESAAAEALAPAAAGASADGKSVEPALVLDLVAVALEGGLDPRSAITAASRSLGRRIDPAGDIDEAVNSIESAAGPGADEIATELRAALSFSAATGAPTAELLRSRADDLRRRQMRRAEEAAGRLGVRIVLPLGTCILPAFIALGVMPVVLSLVEQFAGIY</sequence>
<keyword evidence="9" id="KW-1185">Reference proteome</keyword>